<evidence type="ECO:0000256" key="13">
    <source>
        <dbReference type="ARBA" id="ARBA00023065"/>
    </source>
</evidence>
<feature type="compositionally biased region" description="Polar residues" evidence="18">
    <location>
        <begin position="1163"/>
        <end position="1176"/>
    </location>
</feature>
<comment type="subcellular location">
    <subcellularLocation>
        <location evidence="17">Membrane</location>
        <topology evidence="17">Multi-pass membrane protein</topology>
    </subcellularLocation>
    <subcellularLocation>
        <location evidence="1">Vacuole membrane</location>
        <topology evidence="1">Multi-pass membrane protein</topology>
    </subcellularLocation>
</comment>
<accession>A0A1D8NDA2</accession>
<feature type="region of interest" description="Disordered" evidence="18">
    <location>
        <begin position="1"/>
        <end position="29"/>
    </location>
</feature>
<dbReference type="Gene3D" id="2.70.150.10">
    <property type="entry name" value="Calcium-transporting ATPase, cytoplasmic transduction domain A"/>
    <property type="match status" value="1"/>
</dbReference>
<keyword evidence="13 17" id="KW-0406">Ion transport</keyword>
<dbReference type="InterPro" id="IPR044492">
    <property type="entry name" value="P_typ_ATPase_HD_dom"/>
</dbReference>
<dbReference type="NCBIfam" id="TIGR01517">
    <property type="entry name" value="ATPase-IIB_Ca"/>
    <property type="match status" value="1"/>
</dbReference>
<dbReference type="GO" id="GO:0016887">
    <property type="term" value="F:ATP hydrolysis activity"/>
    <property type="evidence" value="ECO:0007669"/>
    <property type="project" value="InterPro"/>
</dbReference>
<comment type="function">
    <text evidence="16">This magnesium-dependent enzyme catalyzes the hydrolysis of ATP coupled with the transport of calcium. Transports the calcium to the vacuole and participates in the control of the cytosolic free calcium.</text>
</comment>
<dbReference type="InterPro" id="IPR023214">
    <property type="entry name" value="HAD_sf"/>
</dbReference>
<dbReference type="Proteomes" id="UP000182444">
    <property type="component" value="Chromosome 1D"/>
</dbReference>
<dbReference type="AlphaFoldDB" id="A0A1D8NDA2"/>
<evidence type="ECO:0000313" key="20">
    <source>
        <dbReference type="EMBL" id="AOW03592.1"/>
    </source>
</evidence>
<dbReference type="PROSITE" id="PS00154">
    <property type="entry name" value="ATPASE_E1_E2"/>
    <property type="match status" value="1"/>
</dbReference>
<evidence type="ECO:0000256" key="12">
    <source>
        <dbReference type="ARBA" id="ARBA00022989"/>
    </source>
</evidence>
<feature type="region of interest" description="Disordered" evidence="18">
    <location>
        <begin position="1153"/>
        <end position="1227"/>
    </location>
</feature>
<dbReference type="GO" id="GO:0005886">
    <property type="term" value="C:plasma membrane"/>
    <property type="evidence" value="ECO:0007669"/>
    <property type="project" value="TreeGrafter"/>
</dbReference>
<dbReference type="InterPro" id="IPR006408">
    <property type="entry name" value="P-type_ATPase_IIB"/>
</dbReference>
<feature type="transmembrane region" description="Helical" evidence="17">
    <location>
        <begin position="178"/>
        <end position="196"/>
    </location>
</feature>
<dbReference type="InterPro" id="IPR008250">
    <property type="entry name" value="ATPase_P-typ_transduc_dom_A_sf"/>
</dbReference>
<keyword evidence="8 17" id="KW-0106">Calcium</keyword>
<dbReference type="VEuPathDB" id="FungiDB:YALI1_D06195g"/>
<dbReference type="PRINTS" id="PR00119">
    <property type="entry name" value="CATATPASE"/>
</dbReference>
<dbReference type="InterPro" id="IPR004014">
    <property type="entry name" value="ATPase_P-typ_cation-transptr_N"/>
</dbReference>
<dbReference type="GO" id="GO:0046872">
    <property type="term" value="F:metal ion binding"/>
    <property type="evidence" value="ECO:0007669"/>
    <property type="project" value="UniProtKB-KW"/>
</dbReference>
<dbReference type="OMA" id="ISIPWGA"/>
<dbReference type="SMART" id="SM00831">
    <property type="entry name" value="Cation_ATPase_N"/>
    <property type="match status" value="1"/>
</dbReference>
<dbReference type="InterPro" id="IPR059000">
    <property type="entry name" value="ATPase_P-type_domA"/>
</dbReference>
<comment type="catalytic activity">
    <reaction evidence="15 17">
        <text>Ca(2+)(in) + ATP + H2O = Ca(2+)(out) + ADP + phosphate + H(+)</text>
        <dbReference type="Rhea" id="RHEA:18105"/>
        <dbReference type="ChEBI" id="CHEBI:15377"/>
        <dbReference type="ChEBI" id="CHEBI:15378"/>
        <dbReference type="ChEBI" id="CHEBI:29108"/>
        <dbReference type="ChEBI" id="CHEBI:30616"/>
        <dbReference type="ChEBI" id="CHEBI:43474"/>
        <dbReference type="ChEBI" id="CHEBI:456216"/>
        <dbReference type="EC" id="7.2.2.10"/>
    </reaction>
</comment>
<evidence type="ECO:0000313" key="21">
    <source>
        <dbReference type="Proteomes" id="UP000182444"/>
    </source>
</evidence>
<dbReference type="FunFam" id="1.20.1110.10:FF:000002">
    <property type="entry name" value="Calcium-transporting ATPase"/>
    <property type="match status" value="1"/>
</dbReference>
<dbReference type="EMBL" id="CP017556">
    <property type="protein sequence ID" value="AOW03592.1"/>
    <property type="molecule type" value="Genomic_DNA"/>
</dbReference>
<dbReference type="SFLD" id="SFLDG00002">
    <property type="entry name" value="C1.7:_P-type_atpase_like"/>
    <property type="match status" value="1"/>
</dbReference>
<dbReference type="GO" id="GO:0000329">
    <property type="term" value="C:fungal-type vacuole membrane"/>
    <property type="evidence" value="ECO:0007669"/>
    <property type="project" value="EnsemblFungi"/>
</dbReference>
<organism evidence="20 21">
    <name type="scientific">Yarrowia lipolytica</name>
    <name type="common">Candida lipolytica</name>
    <dbReference type="NCBI Taxonomy" id="4952"/>
    <lineage>
        <taxon>Eukaryota</taxon>
        <taxon>Fungi</taxon>
        <taxon>Dikarya</taxon>
        <taxon>Ascomycota</taxon>
        <taxon>Saccharomycotina</taxon>
        <taxon>Dipodascomycetes</taxon>
        <taxon>Dipodascales</taxon>
        <taxon>Dipodascales incertae sedis</taxon>
        <taxon>Yarrowia</taxon>
    </lineage>
</organism>
<evidence type="ECO:0000256" key="11">
    <source>
        <dbReference type="ARBA" id="ARBA00022967"/>
    </source>
</evidence>
<protein>
    <recommendedName>
        <fullName evidence="17">Calcium-transporting ATPase</fullName>
        <ecNumber evidence="17">7.2.2.10</ecNumber>
    </recommendedName>
</protein>
<dbReference type="SUPFAM" id="SSF81665">
    <property type="entry name" value="Calcium ATPase, transmembrane domain M"/>
    <property type="match status" value="1"/>
</dbReference>
<feature type="transmembrane region" description="Helical" evidence="17">
    <location>
        <begin position="1040"/>
        <end position="1060"/>
    </location>
</feature>
<dbReference type="InterPro" id="IPR018303">
    <property type="entry name" value="ATPase_P-typ_P_site"/>
</dbReference>
<dbReference type="NCBIfam" id="TIGR01494">
    <property type="entry name" value="ATPase_P-type"/>
    <property type="match status" value="2"/>
</dbReference>
<evidence type="ECO:0000256" key="9">
    <source>
        <dbReference type="ARBA" id="ARBA00022840"/>
    </source>
</evidence>
<dbReference type="SFLD" id="SFLDF00027">
    <property type="entry name" value="p-type_atpase"/>
    <property type="match status" value="1"/>
</dbReference>
<evidence type="ECO:0000256" key="1">
    <source>
        <dbReference type="ARBA" id="ARBA00004128"/>
    </source>
</evidence>
<dbReference type="Pfam" id="PF00689">
    <property type="entry name" value="Cation_ATPase_C"/>
    <property type="match status" value="1"/>
</dbReference>
<keyword evidence="14 17" id="KW-0472">Membrane</keyword>
<evidence type="ECO:0000256" key="18">
    <source>
        <dbReference type="SAM" id="MobiDB-lite"/>
    </source>
</evidence>
<evidence type="ECO:0000256" key="14">
    <source>
        <dbReference type="ARBA" id="ARBA00023136"/>
    </source>
</evidence>
<feature type="compositionally biased region" description="Low complexity" evidence="18">
    <location>
        <begin position="1206"/>
        <end position="1227"/>
    </location>
</feature>
<dbReference type="Gene3D" id="3.40.50.1000">
    <property type="entry name" value="HAD superfamily/HAD-like"/>
    <property type="match status" value="1"/>
</dbReference>
<keyword evidence="7 17" id="KW-0547">Nucleotide-binding</keyword>
<feature type="region of interest" description="Disordered" evidence="18">
    <location>
        <begin position="48"/>
        <end position="82"/>
    </location>
</feature>
<evidence type="ECO:0000256" key="7">
    <source>
        <dbReference type="ARBA" id="ARBA00022741"/>
    </source>
</evidence>
<keyword evidence="2 17" id="KW-0813">Transport</keyword>
<feature type="transmembrane region" description="Helical" evidence="17">
    <location>
        <begin position="1228"/>
        <end position="1245"/>
    </location>
</feature>
<evidence type="ECO:0000256" key="3">
    <source>
        <dbReference type="ARBA" id="ARBA00022554"/>
    </source>
</evidence>
<dbReference type="PANTHER" id="PTHR24093:SF369">
    <property type="entry name" value="CALCIUM-TRANSPORTING ATPASE"/>
    <property type="match status" value="1"/>
</dbReference>
<comment type="caution">
    <text evidence="17">Lacks conserved residue(s) required for the propagation of feature annotation.</text>
</comment>
<keyword evidence="10" id="KW-0460">Magnesium</keyword>
<evidence type="ECO:0000256" key="10">
    <source>
        <dbReference type="ARBA" id="ARBA00022842"/>
    </source>
</evidence>
<dbReference type="EC" id="7.2.2.10" evidence="17"/>
<feature type="transmembrane region" description="Helical" evidence="17">
    <location>
        <begin position="1008"/>
        <end position="1034"/>
    </location>
</feature>
<gene>
    <name evidence="20" type="ORF">YALI1_D06195g</name>
</gene>
<dbReference type="CDD" id="cd02081">
    <property type="entry name" value="P-type_ATPase_Ca_PMCA-like"/>
    <property type="match status" value="1"/>
</dbReference>
<feature type="transmembrane region" description="Helical" evidence="17">
    <location>
        <begin position="216"/>
        <end position="236"/>
    </location>
</feature>
<evidence type="ECO:0000256" key="2">
    <source>
        <dbReference type="ARBA" id="ARBA00022448"/>
    </source>
</evidence>
<name>A0A1D8NDA2_YARLL</name>
<evidence type="ECO:0000256" key="6">
    <source>
        <dbReference type="ARBA" id="ARBA00022723"/>
    </source>
</evidence>
<keyword evidence="5 17" id="KW-0812">Transmembrane</keyword>
<proteinExistence type="inferred from homology"/>
<evidence type="ECO:0000256" key="5">
    <source>
        <dbReference type="ARBA" id="ARBA00022692"/>
    </source>
</evidence>
<dbReference type="InterPro" id="IPR036412">
    <property type="entry name" value="HAD-like_sf"/>
</dbReference>
<dbReference type="PANTHER" id="PTHR24093">
    <property type="entry name" value="CATION TRANSPORTING ATPASE"/>
    <property type="match status" value="1"/>
</dbReference>
<feature type="compositionally biased region" description="Basic and acidic residues" evidence="18">
    <location>
        <begin position="1178"/>
        <end position="1189"/>
    </location>
</feature>
<dbReference type="KEGG" id="yli:2910658"/>
<dbReference type="GO" id="GO:0005388">
    <property type="term" value="F:P-type calcium transporter activity"/>
    <property type="evidence" value="ECO:0007669"/>
    <property type="project" value="UniProtKB-EC"/>
</dbReference>
<keyword evidence="4 17" id="KW-0109">Calcium transport</keyword>
<evidence type="ECO:0000256" key="8">
    <source>
        <dbReference type="ARBA" id="ARBA00022837"/>
    </source>
</evidence>
<dbReference type="InterPro" id="IPR006068">
    <property type="entry name" value="ATPase_P-typ_cation-transptr_C"/>
</dbReference>
<dbReference type="GO" id="GO:0006874">
    <property type="term" value="P:intracellular calcium ion homeostasis"/>
    <property type="evidence" value="ECO:0007669"/>
    <property type="project" value="EnsemblFungi"/>
</dbReference>
<dbReference type="VEuPathDB" id="FungiDB:YALI0_D04873g"/>
<dbReference type="Pfam" id="PF00122">
    <property type="entry name" value="E1-E2_ATPase"/>
    <property type="match status" value="1"/>
</dbReference>
<keyword evidence="11" id="KW-1278">Translocase</keyword>
<keyword evidence="3" id="KW-0926">Vacuole</keyword>
<dbReference type="eggNOG" id="KOG0204">
    <property type="taxonomic scope" value="Eukaryota"/>
</dbReference>
<feature type="transmembrane region" description="Helical" evidence="17">
    <location>
        <begin position="431"/>
        <end position="458"/>
    </location>
</feature>
<feature type="transmembrane region" description="Helical" evidence="17">
    <location>
        <begin position="858"/>
        <end position="879"/>
    </location>
</feature>
<dbReference type="InterPro" id="IPR023299">
    <property type="entry name" value="ATPase_P-typ_cyto_dom_N"/>
</dbReference>
<dbReference type="FunFam" id="2.70.150.10:FF:000028">
    <property type="entry name" value="Calcium-transporting ATPase"/>
    <property type="match status" value="1"/>
</dbReference>
<evidence type="ECO:0000256" key="17">
    <source>
        <dbReference type="RuleBase" id="RU361146"/>
    </source>
</evidence>
<dbReference type="SUPFAM" id="SSF56784">
    <property type="entry name" value="HAD-like"/>
    <property type="match status" value="1"/>
</dbReference>
<keyword evidence="9 17" id="KW-0067">ATP-binding</keyword>
<dbReference type="Pfam" id="PF13246">
    <property type="entry name" value="Cation_ATPase"/>
    <property type="match status" value="1"/>
</dbReference>
<dbReference type="Pfam" id="PF00690">
    <property type="entry name" value="Cation_ATPase_N"/>
    <property type="match status" value="1"/>
</dbReference>
<feature type="compositionally biased region" description="Low complexity" evidence="18">
    <location>
        <begin position="1"/>
        <end position="16"/>
    </location>
</feature>
<dbReference type="InterPro" id="IPR023298">
    <property type="entry name" value="ATPase_P-typ_TM_dom_sf"/>
</dbReference>
<dbReference type="SUPFAM" id="SSF81660">
    <property type="entry name" value="Metal cation-transporting ATPase, ATP-binding domain N"/>
    <property type="match status" value="1"/>
</dbReference>
<comment type="function">
    <text evidence="17">Catalyzes the hydrolysis of ATP coupled with the transport of calcium.</text>
</comment>
<feature type="domain" description="Cation-transporting P-type ATPase N-terminal" evidence="19">
    <location>
        <begin position="122"/>
        <end position="194"/>
    </location>
</feature>
<feature type="compositionally biased region" description="Polar residues" evidence="18">
    <location>
        <begin position="65"/>
        <end position="74"/>
    </location>
</feature>
<feature type="transmembrane region" description="Helical" evidence="17">
    <location>
        <begin position="928"/>
        <end position="952"/>
    </location>
</feature>
<evidence type="ECO:0000256" key="15">
    <source>
        <dbReference type="ARBA" id="ARBA00048694"/>
    </source>
</evidence>
<dbReference type="GO" id="GO:0005524">
    <property type="term" value="F:ATP binding"/>
    <property type="evidence" value="ECO:0007669"/>
    <property type="project" value="UniProtKB-KW"/>
</dbReference>
<dbReference type="FunFam" id="3.40.50.1000:FF:000018">
    <property type="entry name" value="Calcium-transporting ATPase"/>
    <property type="match status" value="1"/>
</dbReference>
<keyword evidence="12 17" id="KW-1133">Transmembrane helix</keyword>
<dbReference type="SFLD" id="SFLDS00003">
    <property type="entry name" value="Haloacid_Dehalogenase"/>
    <property type="match status" value="1"/>
</dbReference>
<dbReference type="Gene3D" id="3.40.1110.10">
    <property type="entry name" value="Calcium-transporting ATPase, cytoplasmic domain N"/>
    <property type="match status" value="1"/>
</dbReference>
<dbReference type="Gene3D" id="1.20.1110.10">
    <property type="entry name" value="Calcium-transporting ATPase, transmembrane domain"/>
    <property type="match status" value="1"/>
</dbReference>
<keyword evidence="6" id="KW-0479">Metal-binding</keyword>
<sequence>MPDTTQDPPTHTDSTPQGTPGAIMNPQAPPVISIDTSIVDADEKHPPVLIEPTNSYSPTIKEETATPSTCNDSDFSTHAEEAQQHLNEDADGTLAGGYKWAPKQLSHLIDPKSVFVLAEMGGLEGLATDLNTNLQSGLSEEDAGARDARIEAYDRNILPEKKAKSLFYLMWMALQDKVLILLTVAAIISLALGLYETFGQPAEHDAQGRKLPKVDWVEGVAIMVAIIIVVVVGAGNDWQKELRFVKLNKKKEDRMIRVIRSGKTQEVPIADLLVGDLVLLEPGDMIPADGILVSGHNIKCDESSATGETDTMKKMSGFDAMTAYESRVDGLTRGKVDPFILSGSKVLEGIGTYVVTAVGPNSLFGKTLLSLNIEDEATPLQAKLNDIAEGIAKAGGLAALILFIVLFIRFCARLPGNKDTPAEKGNEFMDILITAITIIVVAVPEGLPLAVTLALAFATTRMLKDNNLVRELRACETMGNATTVCSDKTGTLTENRMTVTRGTIGVEEFAVEEITQFFETLPAEAREILFESIVFNTTAFETDQIADTDAERFVGSKTETALLNFAHLYMGLQNLANQRDAREIVQIVPFDSSRKCMAVILKMKGFYRMYIKGASEVLSAQSSMIYNNNVVSPITKEQRQDIDQKILHYGEQSLRGIALAYRDFECSSWPPKGMASSDDSSQAEFEPMFSDLTLFGLIGIMDPLREGVTKAVADCQSAGVIVRMVTGDNVNTAKAIARECGIYSEGGLVMEGPVFRRLADHEMKEMLPQLQVLARSSPEDKRILVKALKEMGETVAVTGDGTNDGPALKLADVGFSMGIAGTEVAKEASSIILMDDNFSSIVKAIMWGRTVNDAVKKFLQFQLTVNVTAVVLTFVSAVVNKHGKSVLTAVQLLWVNLIMDTLAALALATDPPSPDVLERKPDRKSQNLITVTMWKMIFGQAIFQLGVTFVLFFAGKYFWTVDTPRQQDELDATVFNTFVWMQFFNLFVNRRLDNKMNMFSGIHRNIFFILIVVIIGGFQVLIMFVGGAAFSIVHLNGGQWATSLICGVISLPAGMLLRLIPDAWISAMYPQFLHNWISKLWRIMRPKNKEIVEIHVPRDDGFQGSDYKWHSGIEEARVQLEFMRALRGGRMYQVPNLVPVKIRQMFQRSRANSVASLSKKEPSVSTTTASPTQTVFDESGRDRWTENDGHLAVPGAHYGGSGNGNNGNTSPTSPGGSSSRSSSRGSSIGALVMVPAIVGGAVAGWNPELKPPSN</sequence>
<dbReference type="InterPro" id="IPR001757">
    <property type="entry name" value="P_typ_ATPase"/>
</dbReference>
<feature type="transmembrane region" description="Helical" evidence="17">
    <location>
        <begin position="391"/>
        <end position="411"/>
    </location>
</feature>
<dbReference type="RefSeq" id="XP_502421.4">
    <property type="nucleotide sequence ID" value="XM_502421.4"/>
</dbReference>
<evidence type="ECO:0000259" key="19">
    <source>
        <dbReference type="SMART" id="SM00831"/>
    </source>
</evidence>
<reference evidence="20 21" key="1">
    <citation type="journal article" date="2016" name="PLoS ONE">
        <title>Sequence Assembly of Yarrowia lipolytica Strain W29/CLIB89 Shows Transposable Element Diversity.</title>
        <authorList>
            <person name="Magnan C."/>
            <person name="Yu J."/>
            <person name="Chang I."/>
            <person name="Jahn E."/>
            <person name="Kanomata Y."/>
            <person name="Wu J."/>
            <person name="Zeller M."/>
            <person name="Oakes M."/>
            <person name="Baldi P."/>
            <person name="Sandmeyer S."/>
        </authorList>
    </citation>
    <scope>NUCLEOTIDE SEQUENCE [LARGE SCALE GENOMIC DNA]</scope>
    <source>
        <strain evidence="21">CLIB89(W29)</strain>
    </source>
</reference>
<evidence type="ECO:0000256" key="4">
    <source>
        <dbReference type="ARBA" id="ARBA00022568"/>
    </source>
</evidence>
<evidence type="ECO:0000256" key="16">
    <source>
        <dbReference type="ARBA" id="ARBA00059328"/>
    </source>
</evidence>
<dbReference type="SUPFAM" id="SSF81653">
    <property type="entry name" value="Calcium ATPase, transduction domain A"/>
    <property type="match status" value="1"/>
</dbReference>
<dbReference type="GeneID" id="2910658"/>
<comment type="similarity">
    <text evidence="17">Belongs to the cation transport ATPase (P-type) (TC 3.A.3) family.</text>
</comment>